<keyword evidence="6" id="KW-1185">Reference proteome</keyword>
<dbReference type="OrthoDB" id="2423701at2759"/>
<dbReference type="PROSITE" id="PS50005">
    <property type="entry name" value="TPR"/>
    <property type="match status" value="1"/>
</dbReference>
<evidence type="ECO:0008006" key="7">
    <source>
        <dbReference type="Google" id="ProtNLM"/>
    </source>
</evidence>
<keyword evidence="4" id="KW-1133">Transmembrane helix</keyword>
<keyword evidence="1 2" id="KW-0802">TPR repeat</keyword>
<evidence type="ECO:0000313" key="6">
    <source>
        <dbReference type="Proteomes" id="UP001143981"/>
    </source>
</evidence>
<dbReference type="InterPro" id="IPR011990">
    <property type="entry name" value="TPR-like_helical_dom_sf"/>
</dbReference>
<keyword evidence="4" id="KW-0812">Transmembrane</keyword>
<sequence length="364" mass="40338">MFSFLKKEPEAPPVDPAAILADADACLKKDDFEGALLKFDELCALPVQSPLPLLSRATCRLELKRYEGVVTDCEKVLNFLNSDLVGHEGEGCTTVHSLALMRMAKAYKELGRLDDAKSALMRRNAIEHKLGRDRADDDGAGDEVTAAEELKAAEEWREKGNAEFKKENWAQALECYRNGLGYDIYNAKLHSNSCMTLIKLRRWTQAMKHAEQCIALEPAWVKGYYMKGRILSSENKIEKAQDVLRQAHKMEPGNAQIKELLDEVEARVNYVDTRLRNRKPKPVADAGQGAGGASKAADDSGTEQELPAEDVDSDEDHCADDACRMPKTVKLRITRKDIVGALTDFGAAAVGVLAVWWLVSRDSS</sequence>
<dbReference type="Gene3D" id="1.25.40.10">
    <property type="entry name" value="Tetratricopeptide repeat domain"/>
    <property type="match status" value="2"/>
</dbReference>
<evidence type="ECO:0000256" key="3">
    <source>
        <dbReference type="SAM" id="MobiDB-lite"/>
    </source>
</evidence>
<evidence type="ECO:0000256" key="1">
    <source>
        <dbReference type="ARBA" id="ARBA00022803"/>
    </source>
</evidence>
<proteinExistence type="predicted"/>
<dbReference type="EMBL" id="JANBOI010000036">
    <property type="protein sequence ID" value="KAJ1735205.1"/>
    <property type="molecule type" value="Genomic_DNA"/>
</dbReference>
<dbReference type="Pfam" id="PF13181">
    <property type="entry name" value="TPR_8"/>
    <property type="match status" value="2"/>
</dbReference>
<dbReference type="Proteomes" id="UP001143981">
    <property type="component" value="Unassembled WGS sequence"/>
</dbReference>
<keyword evidence="4" id="KW-0472">Membrane</keyword>
<dbReference type="AlphaFoldDB" id="A0A9W7YBC8"/>
<feature type="repeat" description="TPR" evidence="2">
    <location>
        <begin position="221"/>
        <end position="254"/>
    </location>
</feature>
<dbReference type="InterPro" id="IPR019734">
    <property type="entry name" value="TPR_rpt"/>
</dbReference>
<feature type="compositionally biased region" description="Acidic residues" evidence="3">
    <location>
        <begin position="300"/>
        <end position="318"/>
    </location>
</feature>
<dbReference type="SMART" id="SM00028">
    <property type="entry name" value="TPR"/>
    <property type="match status" value="5"/>
</dbReference>
<comment type="caution">
    <text evidence="5">The sequence shown here is derived from an EMBL/GenBank/DDBJ whole genome shotgun (WGS) entry which is preliminary data.</text>
</comment>
<feature type="region of interest" description="Disordered" evidence="3">
    <location>
        <begin position="277"/>
        <end position="320"/>
    </location>
</feature>
<accession>A0A9W7YBC8</accession>
<dbReference type="InterPro" id="IPR051966">
    <property type="entry name" value="RPAP3"/>
</dbReference>
<evidence type="ECO:0000256" key="2">
    <source>
        <dbReference type="PROSITE-ProRule" id="PRU00339"/>
    </source>
</evidence>
<feature type="transmembrane region" description="Helical" evidence="4">
    <location>
        <begin position="338"/>
        <end position="359"/>
    </location>
</feature>
<dbReference type="PANTHER" id="PTHR46423">
    <property type="entry name" value="RNA POLYMERASE II-ASSOCIATED PROTEIN 3"/>
    <property type="match status" value="1"/>
</dbReference>
<name>A0A9W7YBC8_9FUNG</name>
<dbReference type="GO" id="GO:0101031">
    <property type="term" value="C:protein folding chaperone complex"/>
    <property type="evidence" value="ECO:0007669"/>
    <property type="project" value="TreeGrafter"/>
</dbReference>
<reference evidence="5" key="1">
    <citation type="submission" date="2022-07" db="EMBL/GenBank/DDBJ databases">
        <title>Phylogenomic reconstructions and comparative analyses of Kickxellomycotina fungi.</title>
        <authorList>
            <person name="Reynolds N.K."/>
            <person name="Stajich J.E."/>
            <person name="Barry K."/>
            <person name="Grigoriev I.V."/>
            <person name="Crous P."/>
            <person name="Smith M.E."/>
        </authorList>
    </citation>
    <scope>NUCLEOTIDE SEQUENCE</scope>
    <source>
        <strain evidence="5">BCRC 34381</strain>
    </source>
</reference>
<dbReference type="PANTHER" id="PTHR46423:SF1">
    <property type="entry name" value="RNA POLYMERASE II-ASSOCIATED PROTEIN 3"/>
    <property type="match status" value="1"/>
</dbReference>
<organism evidence="5 6">
    <name type="scientific">Coemansia biformis</name>
    <dbReference type="NCBI Taxonomy" id="1286918"/>
    <lineage>
        <taxon>Eukaryota</taxon>
        <taxon>Fungi</taxon>
        <taxon>Fungi incertae sedis</taxon>
        <taxon>Zoopagomycota</taxon>
        <taxon>Kickxellomycotina</taxon>
        <taxon>Kickxellomycetes</taxon>
        <taxon>Kickxellales</taxon>
        <taxon>Kickxellaceae</taxon>
        <taxon>Coemansia</taxon>
    </lineage>
</organism>
<gene>
    <name evidence="5" type="ORF">LPJ61_000663</name>
</gene>
<dbReference type="SUPFAM" id="SSF48452">
    <property type="entry name" value="TPR-like"/>
    <property type="match status" value="2"/>
</dbReference>
<evidence type="ECO:0000256" key="4">
    <source>
        <dbReference type="SAM" id="Phobius"/>
    </source>
</evidence>
<evidence type="ECO:0000313" key="5">
    <source>
        <dbReference type="EMBL" id="KAJ1735205.1"/>
    </source>
</evidence>
<protein>
    <recommendedName>
        <fullName evidence="7">TPR-like protein</fullName>
    </recommendedName>
</protein>